<keyword evidence="1" id="KW-0805">Transcription regulation</keyword>
<name>A0ABW9E4X6_9BURK</name>
<dbReference type="Gene3D" id="3.40.50.300">
    <property type="entry name" value="P-loop containing nucleotide triphosphate hydrolases"/>
    <property type="match status" value="1"/>
</dbReference>
<sequence>MMDHRRLWLSPKLDPIKPSHRDVSRTDLEEHIFSAGGVRLILLDAPAGFGKTTLMLQMRQRFQHSGIPTAWLTLDAADNDAGRFVAMLAAALSAVLPPMAPAGKDVPDGTDNATRDLAMRLLDQLAAHPAPLIIFLDDAEVLESPAVLGLIYELIEQLPRGVQVIVGSVPANFRIGRLRSQQRLIELGVPQLAFNVEETRAVLRQAGNHHLNDQDVRLLHRAADGWPLAIGLTANILRHCARPGSLIAEVSASTVPILDALAAALLVYLPDTRQRDVLRLSILPSMNAALCAAVCALDTTSASVLLEELSQTYGLVSPLEGSSGWYVFHRAIRVAMQSVFKHRAPDELPALHRRASDCFLAHGRAAPAIEHALASGDLDHALPLLSAHAEHLLRQTRMSLLVRWLDPLASCGALQNWPLLQAALAWAELFFHGPQQARPLIDAFIERYSSDPALAGHAWVMRPCLLTMSDQHEQALPLCTYEGPQLPLDSVFLRAMYAFTMATLATLSGRYSAAHRFFEAGRHMSNLKSGFDTMFEALEGASDLAQGRLKQATDRLRSVASFHQDRNRDVPGTTNGNAVANLLLAQAFYEIDHGDRSERLLSVYVPMGRGMVWPDQLIRSHTLLARVLANRGDIERANDVLTELEFVGRRGDLPRAIASARLERAHLMAMNGQIEEAARELQRPEDTGLWEHMACIDIRANDIETRSLALIRYGIRMGTASLASEQLDAEIASAVRQQHVRRALTLRMLRAEALWAEGRSTEAREPLGEVLRLATREGYVRPFVDEGASLIPLLEDVSDYPQRGATDDAVALTARALLAKLRDALPVHTARPVEPVPGHAISSTEALTLRERQVLQLLAEGMSNSAIGEHMFVATNTVRTHLRNINVKLEVRTRTEAVTVARRLGLIR</sequence>
<dbReference type="Pfam" id="PF25873">
    <property type="entry name" value="WHD_MalT"/>
    <property type="match status" value="1"/>
</dbReference>
<dbReference type="SUPFAM" id="SSF52540">
    <property type="entry name" value="P-loop containing nucleoside triphosphate hydrolases"/>
    <property type="match status" value="1"/>
</dbReference>
<dbReference type="Pfam" id="PF00196">
    <property type="entry name" value="GerE"/>
    <property type="match status" value="1"/>
</dbReference>
<dbReference type="InterPro" id="IPR016032">
    <property type="entry name" value="Sig_transdc_resp-reg_C-effctor"/>
</dbReference>
<organism evidence="5 6">
    <name type="scientific">Paraburkholderia metrosideri</name>
    <dbReference type="NCBI Taxonomy" id="580937"/>
    <lineage>
        <taxon>Bacteria</taxon>
        <taxon>Pseudomonadati</taxon>
        <taxon>Pseudomonadota</taxon>
        <taxon>Betaproteobacteria</taxon>
        <taxon>Burkholderiales</taxon>
        <taxon>Burkholderiaceae</taxon>
        <taxon>Paraburkholderia</taxon>
    </lineage>
</organism>
<dbReference type="PROSITE" id="PS00622">
    <property type="entry name" value="HTH_LUXR_1"/>
    <property type="match status" value="1"/>
</dbReference>
<feature type="domain" description="HTH luxR-type" evidence="4">
    <location>
        <begin position="840"/>
        <end position="905"/>
    </location>
</feature>
<dbReference type="SUPFAM" id="SSF46894">
    <property type="entry name" value="C-terminal effector domain of the bipartite response regulators"/>
    <property type="match status" value="1"/>
</dbReference>
<comment type="caution">
    <text evidence="5">The sequence shown here is derived from an EMBL/GenBank/DDBJ whole genome shotgun (WGS) entry which is preliminary data.</text>
</comment>
<evidence type="ECO:0000256" key="2">
    <source>
        <dbReference type="ARBA" id="ARBA00023125"/>
    </source>
</evidence>
<dbReference type="PRINTS" id="PR00038">
    <property type="entry name" value="HTHLUXR"/>
</dbReference>
<dbReference type="Gene3D" id="1.10.10.10">
    <property type="entry name" value="Winged helix-like DNA-binding domain superfamily/Winged helix DNA-binding domain"/>
    <property type="match status" value="1"/>
</dbReference>
<keyword evidence="6" id="KW-1185">Reference proteome</keyword>
<dbReference type="PROSITE" id="PS50043">
    <property type="entry name" value="HTH_LUXR_2"/>
    <property type="match status" value="1"/>
</dbReference>
<dbReference type="Pfam" id="PF17874">
    <property type="entry name" value="TPR_MalT"/>
    <property type="match status" value="1"/>
</dbReference>
<dbReference type="InterPro" id="IPR027417">
    <property type="entry name" value="P-loop_NTPase"/>
</dbReference>
<evidence type="ECO:0000256" key="3">
    <source>
        <dbReference type="ARBA" id="ARBA00023163"/>
    </source>
</evidence>
<dbReference type="InterPro" id="IPR041617">
    <property type="entry name" value="TPR_MalT"/>
</dbReference>
<protein>
    <submittedName>
        <fullName evidence="5">LuxR C-terminal-related transcriptional regulator</fullName>
    </submittedName>
</protein>
<dbReference type="EMBL" id="JAQQCF010000036">
    <property type="protein sequence ID" value="MFM0641166.1"/>
    <property type="molecule type" value="Genomic_DNA"/>
</dbReference>
<dbReference type="InterPro" id="IPR011990">
    <property type="entry name" value="TPR-like_helical_dom_sf"/>
</dbReference>
<dbReference type="SUPFAM" id="SSF48452">
    <property type="entry name" value="TPR-like"/>
    <property type="match status" value="1"/>
</dbReference>
<dbReference type="InterPro" id="IPR036388">
    <property type="entry name" value="WH-like_DNA-bd_sf"/>
</dbReference>
<proteinExistence type="predicted"/>
<dbReference type="CDD" id="cd06170">
    <property type="entry name" value="LuxR_C_like"/>
    <property type="match status" value="1"/>
</dbReference>
<dbReference type="SMART" id="SM00421">
    <property type="entry name" value="HTH_LUXR"/>
    <property type="match status" value="1"/>
</dbReference>
<evidence type="ECO:0000313" key="6">
    <source>
        <dbReference type="Proteomes" id="UP001629432"/>
    </source>
</evidence>
<dbReference type="InterPro" id="IPR059106">
    <property type="entry name" value="WHD_MalT"/>
</dbReference>
<gene>
    <name evidence="5" type="ORF">PQQ63_31160</name>
</gene>
<dbReference type="PANTHER" id="PTHR44688:SF16">
    <property type="entry name" value="DNA-BINDING TRANSCRIPTIONAL ACTIVATOR DEVR_DOSR"/>
    <property type="match status" value="1"/>
</dbReference>
<dbReference type="InterPro" id="IPR000792">
    <property type="entry name" value="Tscrpt_reg_LuxR_C"/>
</dbReference>
<accession>A0ABW9E4X6</accession>
<dbReference type="PANTHER" id="PTHR44688">
    <property type="entry name" value="DNA-BINDING TRANSCRIPTIONAL ACTIVATOR DEVR_DOSR"/>
    <property type="match status" value="1"/>
</dbReference>
<reference evidence="5 6" key="1">
    <citation type="journal article" date="2024" name="Chem. Sci.">
        <title>Discovery of megapolipeptins by genome mining of a Burkholderiales bacteria collection.</title>
        <authorList>
            <person name="Paulo B.S."/>
            <person name="Recchia M.J.J."/>
            <person name="Lee S."/>
            <person name="Fergusson C.H."/>
            <person name="Romanowski S.B."/>
            <person name="Hernandez A."/>
            <person name="Krull N."/>
            <person name="Liu D.Y."/>
            <person name="Cavanagh H."/>
            <person name="Bos A."/>
            <person name="Gray C.A."/>
            <person name="Murphy B.T."/>
            <person name="Linington R.G."/>
            <person name="Eustaquio A.S."/>
        </authorList>
    </citation>
    <scope>NUCLEOTIDE SEQUENCE [LARGE SCALE GENOMIC DNA]</scope>
    <source>
        <strain evidence="5 6">RL17-338-BIC-A</strain>
    </source>
</reference>
<keyword evidence="2" id="KW-0238">DNA-binding</keyword>
<dbReference type="Proteomes" id="UP001629432">
    <property type="component" value="Unassembled WGS sequence"/>
</dbReference>
<evidence type="ECO:0000256" key="1">
    <source>
        <dbReference type="ARBA" id="ARBA00023015"/>
    </source>
</evidence>
<dbReference type="RefSeq" id="WP_408339755.1">
    <property type="nucleotide sequence ID" value="NZ_JAQQCF010000036.1"/>
</dbReference>
<evidence type="ECO:0000259" key="4">
    <source>
        <dbReference type="PROSITE" id="PS50043"/>
    </source>
</evidence>
<dbReference type="Gene3D" id="1.25.40.10">
    <property type="entry name" value="Tetratricopeptide repeat domain"/>
    <property type="match status" value="1"/>
</dbReference>
<keyword evidence="3" id="KW-0804">Transcription</keyword>
<evidence type="ECO:0000313" key="5">
    <source>
        <dbReference type="EMBL" id="MFM0641166.1"/>
    </source>
</evidence>